<comment type="caution">
    <text evidence="1">The sequence shown here is derived from an EMBL/GenBank/DDBJ whole genome shotgun (WGS) entry which is preliminary data.</text>
</comment>
<dbReference type="InterPro" id="IPR009241">
    <property type="entry name" value="HigB-like"/>
</dbReference>
<accession>A0A0N0GQ64</accession>
<dbReference type="Pfam" id="PF05973">
    <property type="entry name" value="Gp49"/>
    <property type="match status" value="1"/>
</dbReference>
<keyword evidence="2" id="KW-1185">Reference proteome</keyword>
<organism evidence="1 2">
    <name type="scientific">Amantichitinum ursilacus</name>
    <dbReference type="NCBI Taxonomy" id="857265"/>
    <lineage>
        <taxon>Bacteria</taxon>
        <taxon>Pseudomonadati</taxon>
        <taxon>Pseudomonadota</taxon>
        <taxon>Betaproteobacteria</taxon>
        <taxon>Neisseriales</taxon>
        <taxon>Chitinibacteraceae</taxon>
        <taxon>Amantichitinum</taxon>
    </lineage>
</organism>
<dbReference type="PATRIC" id="fig|857265.3.peg.508"/>
<reference evidence="1 2" key="1">
    <citation type="submission" date="2015-07" db="EMBL/GenBank/DDBJ databases">
        <title>Draft genome sequence of the Amantichitinum ursilacus IGB-41, a new chitin-degrading bacterium.</title>
        <authorList>
            <person name="Kirstahler P."/>
            <person name="Guenther M."/>
            <person name="Grumaz C."/>
            <person name="Rupp S."/>
            <person name="Zibek S."/>
            <person name="Sohn K."/>
        </authorList>
    </citation>
    <scope>NUCLEOTIDE SEQUENCE [LARGE SCALE GENOMIC DNA]</scope>
    <source>
        <strain evidence="1 2">IGB-41</strain>
    </source>
</reference>
<dbReference type="AlphaFoldDB" id="A0A0N0GQ64"/>
<proteinExistence type="predicted"/>
<evidence type="ECO:0000313" key="1">
    <source>
        <dbReference type="EMBL" id="KPC54403.1"/>
    </source>
</evidence>
<dbReference type="EMBL" id="LAQT01000002">
    <property type="protein sequence ID" value="KPC54403.1"/>
    <property type="molecule type" value="Genomic_DNA"/>
</dbReference>
<sequence>MYIGTQPPLRRIAFVGSALKDLRDFPQTARRDAGQQLDQLQRGLEPDDWKPISTVGKGAREIRLHDETGAYRVIYVARLAHAIYVLHCFQKKSQKTSRPDLELAEKRYRELMKEQEK</sequence>
<evidence type="ECO:0008006" key="3">
    <source>
        <dbReference type="Google" id="ProtNLM"/>
    </source>
</evidence>
<name>A0A0N0GQ64_9NEIS</name>
<gene>
    <name evidence="1" type="ORF">WG78_02440</name>
</gene>
<evidence type="ECO:0000313" key="2">
    <source>
        <dbReference type="Proteomes" id="UP000037939"/>
    </source>
</evidence>
<protein>
    <recommendedName>
        <fullName evidence="3">Phage-related protein</fullName>
    </recommendedName>
</protein>
<dbReference type="Proteomes" id="UP000037939">
    <property type="component" value="Unassembled WGS sequence"/>
</dbReference>
<dbReference type="STRING" id="857265.WG78_02440"/>
<dbReference type="RefSeq" id="WP_236691964.1">
    <property type="nucleotide sequence ID" value="NZ_LAQT01000002.1"/>
</dbReference>